<gene>
    <name evidence="2" type="ORF">GCM10009765_84280</name>
</gene>
<evidence type="ECO:0000313" key="3">
    <source>
        <dbReference type="Proteomes" id="UP001500618"/>
    </source>
</evidence>
<name>A0ABN2JDL6_9ACTN</name>
<keyword evidence="3" id="KW-1185">Reference proteome</keyword>
<dbReference type="RefSeq" id="WP_344315568.1">
    <property type="nucleotide sequence ID" value="NZ_BAAANY010000058.1"/>
</dbReference>
<comment type="caution">
    <text evidence="2">The sequence shown here is derived from an EMBL/GenBank/DDBJ whole genome shotgun (WGS) entry which is preliminary data.</text>
</comment>
<evidence type="ECO:0000313" key="2">
    <source>
        <dbReference type="EMBL" id="GAA1723463.1"/>
    </source>
</evidence>
<reference evidence="2 3" key="1">
    <citation type="journal article" date="2019" name="Int. J. Syst. Evol. Microbiol.">
        <title>The Global Catalogue of Microorganisms (GCM) 10K type strain sequencing project: providing services to taxonomists for standard genome sequencing and annotation.</title>
        <authorList>
            <consortium name="The Broad Institute Genomics Platform"/>
            <consortium name="The Broad Institute Genome Sequencing Center for Infectious Disease"/>
            <person name="Wu L."/>
            <person name="Ma J."/>
        </authorList>
    </citation>
    <scope>NUCLEOTIDE SEQUENCE [LARGE SCALE GENOMIC DNA]</scope>
    <source>
        <strain evidence="2 3">JCM 14718</strain>
    </source>
</reference>
<dbReference type="InterPro" id="IPR018713">
    <property type="entry name" value="MPAB/Lcp_cat_dom"/>
</dbReference>
<dbReference type="Pfam" id="PF09995">
    <property type="entry name" value="MPAB_Lcp_cat"/>
    <property type="match status" value="1"/>
</dbReference>
<dbReference type="PANTHER" id="PTHR36151:SF3">
    <property type="entry name" value="ER-BOUND OXYGENASE MPAB_MPAB'_RUBBER OXYGENASE CATALYTIC DOMAIN-CONTAINING PROTEIN"/>
    <property type="match status" value="1"/>
</dbReference>
<feature type="domain" description="ER-bound oxygenase mpaB/mpaB'/Rubber oxygenase catalytic" evidence="1">
    <location>
        <begin position="18"/>
        <end position="253"/>
    </location>
</feature>
<organism evidence="2 3">
    <name type="scientific">Fodinicola feengrottensis</name>
    <dbReference type="NCBI Taxonomy" id="435914"/>
    <lineage>
        <taxon>Bacteria</taxon>
        <taxon>Bacillati</taxon>
        <taxon>Actinomycetota</taxon>
        <taxon>Actinomycetes</taxon>
        <taxon>Mycobacteriales</taxon>
        <taxon>Fodinicola</taxon>
    </lineage>
</organism>
<protein>
    <submittedName>
        <fullName evidence="2">Oxygenase MpaB family protein</fullName>
    </submittedName>
</protein>
<accession>A0ABN2JDL6</accession>
<sequence>MSVQSLAPSLLGPHSLSWRYAGDQRMILIGPWVGLVQLSLPGLGAGVEQHSAFYTEPWDRFLRSVPQIAGVVYDGPEAMATGHGIRDLHHDIKGVDSEGRRYHALDPDVFYWAHATMSEAVIKMLDLLDHPSTPTEKALLFKEQQVVYARYGVSDRPAPADRAGFENYLEHTYAHVLEKTPAVEAFVEMAQKPASMRQPWIPQPLWRVISPIVSNPMWLLGVGLLAPSTRETLGLRWTDRDQRKLVRLGAAIRHAWPLVPRRLGYMPRAKAAFRREGWPARRYRGVDGHIV</sequence>
<dbReference type="PANTHER" id="PTHR36151">
    <property type="entry name" value="BLR2777 PROTEIN"/>
    <property type="match status" value="1"/>
</dbReference>
<dbReference type="EMBL" id="BAAANY010000058">
    <property type="protein sequence ID" value="GAA1723463.1"/>
    <property type="molecule type" value="Genomic_DNA"/>
</dbReference>
<dbReference type="Proteomes" id="UP001500618">
    <property type="component" value="Unassembled WGS sequence"/>
</dbReference>
<evidence type="ECO:0000259" key="1">
    <source>
        <dbReference type="Pfam" id="PF09995"/>
    </source>
</evidence>
<proteinExistence type="predicted"/>